<dbReference type="EMBL" id="BMPQ01000023">
    <property type="protein sequence ID" value="GGK97109.1"/>
    <property type="molecule type" value="Genomic_DNA"/>
</dbReference>
<reference evidence="4" key="2">
    <citation type="submission" date="2020-09" db="EMBL/GenBank/DDBJ databases">
        <authorList>
            <person name="Sun Q."/>
            <person name="Ohkuma M."/>
        </authorList>
    </citation>
    <scope>NUCLEOTIDE SEQUENCE</scope>
    <source>
        <strain evidence="4">JCM 3035</strain>
    </source>
</reference>
<organism evidence="4 5">
    <name type="scientific">Streptomyces flaveus</name>
    <dbReference type="NCBI Taxonomy" id="66370"/>
    <lineage>
        <taxon>Bacteria</taxon>
        <taxon>Bacillati</taxon>
        <taxon>Actinomycetota</taxon>
        <taxon>Actinomycetes</taxon>
        <taxon>Kitasatosporales</taxon>
        <taxon>Streptomycetaceae</taxon>
        <taxon>Streptomyces</taxon>
        <taxon>Streptomyces aurantiacus group</taxon>
    </lineage>
</organism>
<sequence length="192" mass="20116">MNTRTTTTTAALAGALLLTACSGLTRTATPDAEAAPEKTVTAAASASPSPGSAGGSKVGEEVRNGSAVVKISKVHEVDGILMDGGTRSAGTEAKYVALETVVFNDTKSGMDLTCSRPIVSSLIDDRGRRYDPIDDLNRIPGNPQCDERLQPGSKDQMVFAYRVPRSAKITAWEFPESDREPSTIDLGGTSPT</sequence>
<evidence type="ECO:0008006" key="6">
    <source>
        <dbReference type="Google" id="ProtNLM"/>
    </source>
</evidence>
<evidence type="ECO:0000313" key="5">
    <source>
        <dbReference type="Proteomes" id="UP000637788"/>
    </source>
</evidence>
<dbReference type="PROSITE" id="PS51257">
    <property type="entry name" value="PROKAR_LIPOPROTEIN"/>
    <property type="match status" value="1"/>
</dbReference>
<gene>
    <name evidence="4" type="ORF">GCM10010094_67390</name>
</gene>
<dbReference type="RefSeq" id="WP_189325549.1">
    <property type="nucleotide sequence ID" value="NZ_BMPQ01000023.1"/>
</dbReference>
<keyword evidence="5" id="KW-1185">Reference proteome</keyword>
<evidence type="ECO:0000256" key="3">
    <source>
        <dbReference type="SAM" id="SignalP"/>
    </source>
</evidence>
<keyword evidence="1 3" id="KW-0732">Signal</keyword>
<evidence type="ECO:0000256" key="1">
    <source>
        <dbReference type="ARBA" id="ARBA00022729"/>
    </source>
</evidence>
<evidence type="ECO:0000313" key="4">
    <source>
        <dbReference type="EMBL" id="GGK97109.1"/>
    </source>
</evidence>
<name>A0A917RAJ9_9ACTN</name>
<proteinExistence type="predicted"/>
<accession>A0A917RAJ9</accession>
<feature type="compositionally biased region" description="Low complexity" evidence="2">
    <location>
        <begin position="42"/>
        <end position="51"/>
    </location>
</feature>
<dbReference type="Proteomes" id="UP000637788">
    <property type="component" value="Unassembled WGS sequence"/>
</dbReference>
<dbReference type="InterPro" id="IPR029050">
    <property type="entry name" value="Immunoprotect_excell_Ig-like"/>
</dbReference>
<dbReference type="AlphaFoldDB" id="A0A917RAJ9"/>
<evidence type="ECO:0000256" key="2">
    <source>
        <dbReference type="SAM" id="MobiDB-lite"/>
    </source>
</evidence>
<feature type="region of interest" description="Disordered" evidence="2">
    <location>
        <begin position="30"/>
        <end position="61"/>
    </location>
</feature>
<feature type="signal peptide" evidence="3">
    <location>
        <begin position="1"/>
        <end position="27"/>
    </location>
</feature>
<comment type="caution">
    <text evidence="4">The sequence shown here is derived from an EMBL/GenBank/DDBJ whole genome shotgun (WGS) entry which is preliminary data.</text>
</comment>
<reference evidence="4" key="1">
    <citation type="journal article" date="2014" name="Int. J. Syst. Evol. Microbiol.">
        <title>Complete genome sequence of Corynebacterium casei LMG S-19264T (=DSM 44701T), isolated from a smear-ripened cheese.</title>
        <authorList>
            <consortium name="US DOE Joint Genome Institute (JGI-PGF)"/>
            <person name="Walter F."/>
            <person name="Albersmeier A."/>
            <person name="Kalinowski J."/>
            <person name="Ruckert C."/>
        </authorList>
    </citation>
    <scope>NUCLEOTIDE SEQUENCE</scope>
    <source>
        <strain evidence="4">JCM 3035</strain>
    </source>
</reference>
<dbReference type="Gene3D" id="2.60.40.1240">
    <property type="match status" value="1"/>
</dbReference>
<feature type="chain" id="PRO_5039351604" description="DUF4352 domain-containing protein" evidence="3">
    <location>
        <begin position="28"/>
        <end position="192"/>
    </location>
</feature>
<protein>
    <recommendedName>
        <fullName evidence="6">DUF4352 domain-containing protein</fullName>
    </recommendedName>
</protein>